<dbReference type="Gene3D" id="1.10.3730.20">
    <property type="match status" value="1"/>
</dbReference>
<evidence type="ECO:0000256" key="5">
    <source>
        <dbReference type="SAM" id="Phobius"/>
    </source>
</evidence>
<protein>
    <submittedName>
        <fullName evidence="7">S-adenosylmethionine uptake transporter</fullName>
    </submittedName>
</protein>
<accession>A0A1H0L2N5</accession>
<dbReference type="PANTHER" id="PTHR22911">
    <property type="entry name" value="ACYL-MALONYL CONDENSING ENZYME-RELATED"/>
    <property type="match status" value="1"/>
</dbReference>
<feature type="transmembrane region" description="Helical" evidence="5">
    <location>
        <begin position="233"/>
        <end position="250"/>
    </location>
</feature>
<feature type="transmembrane region" description="Helical" evidence="5">
    <location>
        <begin position="45"/>
        <end position="63"/>
    </location>
</feature>
<feature type="transmembrane region" description="Helical" evidence="5">
    <location>
        <begin position="152"/>
        <end position="174"/>
    </location>
</feature>
<evidence type="ECO:0000259" key="6">
    <source>
        <dbReference type="Pfam" id="PF00892"/>
    </source>
</evidence>
<dbReference type="Proteomes" id="UP000199073">
    <property type="component" value="Unassembled WGS sequence"/>
</dbReference>
<feature type="transmembrane region" description="Helical" evidence="5">
    <location>
        <begin position="262"/>
        <end position="281"/>
    </location>
</feature>
<dbReference type="AlphaFoldDB" id="A0A1H0L2N5"/>
<proteinExistence type="predicted"/>
<dbReference type="InterPro" id="IPR000620">
    <property type="entry name" value="EamA_dom"/>
</dbReference>
<evidence type="ECO:0000256" key="4">
    <source>
        <dbReference type="ARBA" id="ARBA00023136"/>
    </source>
</evidence>
<evidence type="ECO:0000256" key="2">
    <source>
        <dbReference type="ARBA" id="ARBA00022692"/>
    </source>
</evidence>
<keyword evidence="8" id="KW-1185">Reference proteome</keyword>
<feature type="transmembrane region" description="Helical" evidence="5">
    <location>
        <begin position="287"/>
        <end position="304"/>
    </location>
</feature>
<dbReference type="Pfam" id="PF00892">
    <property type="entry name" value="EamA"/>
    <property type="match status" value="2"/>
</dbReference>
<organism evidence="7 8">
    <name type="scientific">Desulforhopalus singaporensis</name>
    <dbReference type="NCBI Taxonomy" id="91360"/>
    <lineage>
        <taxon>Bacteria</taxon>
        <taxon>Pseudomonadati</taxon>
        <taxon>Thermodesulfobacteriota</taxon>
        <taxon>Desulfobulbia</taxon>
        <taxon>Desulfobulbales</taxon>
        <taxon>Desulfocapsaceae</taxon>
        <taxon>Desulforhopalus</taxon>
    </lineage>
</organism>
<dbReference type="SUPFAM" id="SSF103481">
    <property type="entry name" value="Multidrug resistance efflux transporter EmrE"/>
    <property type="match status" value="2"/>
</dbReference>
<feature type="transmembrane region" description="Helical" evidence="5">
    <location>
        <begin position="12"/>
        <end position="33"/>
    </location>
</feature>
<dbReference type="EMBL" id="FNJI01000004">
    <property type="protein sequence ID" value="SDO62231.1"/>
    <property type="molecule type" value="Genomic_DNA"/>
</dbReference>
<name>A0A1H0L2N5_9BACT</name>
<comment type="subcellular location">
    <subcellularLocation>
        <location evidence="1">Membrane</location>
        <topology evidence="1">Multi-pass membrane protein</topology>
    </subcellularLocation>
</comment>
<evidence type="ECO:0000256" key="1">
    <source>
        <dbReference type="ARBA" id="ARBA00004141"/>
    </source>
</evidence>
<evidence type="ECO:0000313" key="8">
    <source>
        <dbReference type="Proteomes" id="UP000199073"/>
    </source>
</evidence>
<evidence type="ECO:0000313" key="7">
    <source>
        <dbReference type="EMBL" id="SDO62231.1"/>
    </source>
</evidence>
<feature type="transmembrane region" description="Helical" evidence="5">
    <location>
        <begin position="75"/>
        <end position="95"/>
    </location>
</feature>
<gene>
    <name evidence="7" type="ORF">SAMN05660330_00639</name>
</gene>
<sequence length="307" mass="34145">MKKIYFTRSESSLPGIFFILAGGFTFSIQDVIIKLISISYPVHEIVFLRSVFALLPILLIIKLEGGFSLLQTRQASFQMVRGLLLLLSYTLYYFAIARIPIAQTVTVFFCAPLFISVFSVFFLDERIDRRGWFALVVGFTGIVTVMRPGSAIMGVDAVLPLISGLFYAISAVITRKYGEHESGASLVFYPTMTYLAGGGLLWYFIGDGSLLATAHPNMDFLLRRWTVPTGDDLLLIFGTGIIAAVGFYCLSQGYRLGRASIVAPFEFFVIPISIVWGFVFWRDIPDLVQLAGTILIIASGCYILRRL</sequence>
<keyword evidence="4 5" id="KW-0472">Membrane</keyword>
<dbReference type="STRING" id="91360.SAMN05660330_00639"/>
<evidence type="ECO:0000256" key="3">
    <source>
        <dbReference type="ARBA" id="ARBA00022989"/>
    </source>
</evidence>
<dbReference type="RefSeq" id="WP_176761061.1">
    <property type="nucleotide sequence ID" value="NZ_FNJI01000004.1"/>
</dbReference>
<reference evidence="7 8" key="1">
    <citation type="submission" date="2016-10" db="EMBL/GenBank/DDBJ databases">
        <authorList>
            <person name="de Groot N.N."/>
        </authorList>
    </citation>
    <scope>NUCLEOTIDE SEQUENCE [LARGE SCALE GENOMIC DNA]</scope>
    <source>
        <strain evidence="7 8">DSM 12130</strain>
    </source>
</reference>
<feature type="domain" description="EamA" evidence="6">
    <location>
        <begin position="14"/>
        <end position="146"/>
    </location>
</feature>
<dbReference type="PANTHER" id="PTHR22911:SF6">
    <property type="entry name" value="SOLUTE CARRIER FAMILY 35 MEMBER G1"/>
    <property type="match status" value="1"/>
</dbReference>
<feature type="transmembrane region" description="Helical" evidence="5">
    <location>
        <begin position="130"/>
        <end position="146"/>
    </location>
</feature>
<feature type="domain" description="EamA" evidence="6">
    <location>
        <begin position="160"/>
        <end position="301"/>
    </location>
</feature>
<feature type="transmembrane region" description="Helical" evidence="5">
    <location>
        <begin position="101"/>
        <end position="123"/>
    </location>
</feature>
<dbReference type="GO" id="GO:0016020">
    <property type="term" value="C:membrane"/>
    <property type="evidence" value="ECO:0007669"/>
    <property type="project" value="UniProtKB-SubCell"/>
</dbReference>
<feature type="transmembrane region" description="Helical" evidence="5">
    <location>
        <begin position="186"/>
        <end position="205"/>
    </location>
</feature>
<keyword evidence="3 5" id="KW-1133">Transmembrane helix</keyword>
<dbReference type="InterPro" id="IPR037185">
    <property type="entry name" value="EmrE-like"/>
</dbReference>
<keyword evidence="2 5" id="KW-0812">Transmembrane</keyword>